<evidence type="ECO:0000256" key="6">
    <source>
        <dbReference type="ARBA" id="ARBA00022771"/>
    </source>
</evidence>
<organism evidence="17 18">
    <name type="scientific">Ceratitis capitata</name>
    <name type="common">Mediterranean fruit fly</name>
    <name type="synonym">Tephritis capitata</name>
    <dbReference type="NCBI Taxonomy" id="7213"/>
    <lineage>
        <taxon>Eukaryota</taxon>
        <taxon>Metazoa</taxon>
        <taxon>Ecdysozoa</taxon>
        <taxon>Arthropoda</taxon>
        <taxon>Hexapoda</taxon>
        <taxon>Insecta</taxon>
        <taxon>Pterygota</taxon>
        <taxon>Neoptera</taxon>
        <taxon>Endopterygota</taxon>
        <taxon>Diptera</taxon>
        <taxon>Brachycera</taxon>
        <taxon>Muscomorpha</taxon>
        <taxon>Tephritoidea</taxon>
        <taxon>Tephritidae</taxon>
        <taxon>Ceratitis</taxon>
        <taxon>Ceratitis</taxon>
    </lineage>
</organism>
<feature type="region of interest" description="Disordered" evidence="14">
    <location>
        <begin position="291"/>
        <end position="313"/>
    </location>
</feature>
<dbReference type="GO" id="GO:0005634">
    <property type="term" value="C:nucleus"/>
    <property type="evidence" value="ECO:0007669"/>
    <property type="project" value="UniProtKB-SubCell"/>
</dbReference>
<dbReference type="Gene3D" id="3.30.40.10">
    <property type="entry name" value="Zinc/RING finger domain, C3HC4 (zinc finger)"/>
    <property type="match status" value="1"/>
</dbReference>
<evidence type="ECO:0000256" key="7">
    <source>
        <dbReference type="ARBA" id="ARBA00022801"/>
    </source>
</evidence>
<dbReference type="GO" id="GO:0016787">
    <property type="term" value="F:hydrolase activity"/>
    <property type="evidence" value="ECO:0007669"/>
    <property type="project" value="UniProtKB-KW"/>
</dbReference>
<dbReference type="GO" id="GO:0031297">
    <property type="term" value="P:replication fork processing"/>
    <property type="evidence" value="ECO:0007669"/>
    <property type="project" value="TreeGrafter"/>
</dbReference>
<evidence type="ECO:0000256" key="10">
    <source>
        <dbReference type="ARBA" id="ARBA00023125"/>
    </source>
</evidence>
<dbReference type="InterPro" id="IPR025766">
    <property type="entry name" value="ADD"/>
</dbReference>
<feature type="domain" description="MADF" evidence="15">
    <location>
        <begin position="771"/>
        <end position="853"/>
    </location>
</feature>
<evidence type="ECO:0000313" key="17">
    <source>
        <dbReference type="EMBL" id="CAD7013318.1"/>
    </source>
</evidence>
<dbReference type="PANTHER" id="PTHR46357:SF1">
    <property type="entry name" value="TRANSCRIPTIONAL REGULATOR ATRX"/>
    <property type="match status" value="1"/>
</dbReference>
<dbReference type="Proteomes" id="UP000606786">
    <property type="component" value="Unassembled WGS sequence"/>
</dbReference>
<feature type="region of interest" description="Disordered" evidence="14">
    <location>
        <begin position="642"/>
        <end position="675"/>
    </location>
</feature>
<evidence type="ECO:0000259" key="15">
    <source>
        <dbReference type="PROSITE" id="PS51029"/>
    </source>
</evidence>
<dbReference type="InterPro" id="IPR013083">
    <property type="entry name" value="Znf_RING/FYVE/PHD"/>
</dbReference>
<comment type="subcellular location">
    <subcellularLocation>
        <location evidence="1">Nucleus</location>
    </subcellularLocation>
</comment>
<dbReference type="PANTHER" id="PTHR46357">
    <property type="entry name" value="TRANSCRIPTIONAL REGULATOR ATRX"/>
    <property type="match status" value="1"/>
</dbReference>
<evidence type="ECO:0000256" key="4">
    <source>
        <dbReference type="ARBA" id="ARBA00022741"/>
    </source>
</evidence>
<evidence type="ECO:0000256" key="8">
    <source>
        <dbReference type="ARBA" id="ARBA00022833"/>
    </source>
</evidence>
<feature type="compositionally biased region" description="Polar residues" evidence="14">
    <location>
        <begin position="291"/>
        <end position="303"/>
    </location>
</feature>
<dbReference type="Pfam" id="PF10545">
    <property type="entry name" value="MADF_DNA_bdg"/>
    <property type="match status" value="2"/>
</dbReference>
<sequence length="1158" mass="132311">MEESTTATTAAPTQASSTNDSEENYNFDSSLSEEERRFYLRAYPTVDLVRERKVHCTICKMHIGTAPCQEEIIRMHPVLRVTHCVKCHEFYNSGEFSKGEDGSELYCRWCGQGGEVYCCSSCPYVFCKSCIVKNLSRGVVVDIEQNENWNCFSCAPKILWPLRAQHWALIRFIEKQKKTIEECQSNESAKKVLYQKDVSTCCRLAKSKCGNMSDSNESLDSATSRRSQSGSSTKKPAKSPAQAPAPKRIKTSNDEVVCTPDLLSMLEPDCQITVQQKTGHTSLPMTSTPKMLSLQTHSSSPSGITLKPHNNTPPPLVLRNTGLPMRHPSPAPIVRRTIIGARNTTNTGHTPVYHTINGYRIDLNSAAQQETFRLPNGKLIQVKRQGTNPTQHNTPSPNNSWMRQASPITIQHAGSGRPVQITPTSSQYYTVQQHQQHQQNSMPHAQMIRCYSNSTLTNVGSQNGGVRGTQIQLINGVPVAPTATPASVTTANATTAVRAPLMVRHVFPDTAIGQARSQLQDQVFNAMEICQHLTGKVQTLTNSNAYKQARNYLEVKELYIHLSYLLTYAIGRFKGLQDKCLGDMRQLGFVNDADSLENGQLAAGVDYVRYGQLEDIDLFNTSANSFHNQVYEYRKSLHANLENGEGDDKKPPLSPLMPLGQSKLNANGGEDDEDYVENDEMGDNSWLPDALDGTNEYNDTEQSYYNDRLEAAGNEEVEATADMDDEELDADGGGFEQFAAQQQSVRYSNKAHYGTEDYMSQEEQTHARDRKLAALIRKLPAIWCTRHPDYGNFEVTRKLWRTVSSNFKRTENIKLRWKNIRKRYVRVERRVRDGKRFNGYFDKTTNFLANRDLPEDQWIEVDCGTDDEDGGASGNSTKGKGFDLKKKLNEIGKPPGWNDCIPAEADNFEMPEECNAKPIEVRALDMKIMNFVKCNPVLWRKPTDVLFNQVEEKSRKYLWKHLWKNMRLQSNLAHDLTPEDIMERWSHLYEMYKSFRLKSIKDEKKRANLELKYSKYLAKLYFLYKIVEEDLRNEHLNNIDIDFTKESSEGEEDEPRLQDEHDDKEFMLQLVHAVHRYPMLWDQTNNDYSDTVLRANIWEDIASELKDFKRNADTIKKRWQLALFSYKRYTRERGKYTEDKLLPKYCRNLPVAEMIFLK</sequence>
<dbReference type="GO" id="GO:0006281">
    <property type="term" value="P:DNA repair"/>
    <property type="evidence" value="ECO:0007669"/>
    <property type="project" value="UniProtKB-KW"/>
</dbReference>
<evidence type="ECO:0000256" key="13">
    <source>
        <dbReference type="ARBA" id="ARBA00047995"/>
    </source>
</evidence>
<dbReference type="InterPro" id="IPR052131">
    <property type="entry name" value="ATRX_domain-containing"/>
</dbReference>
<dbReference type="GO" id="GO:0008270">
    <property type="term" value="F:zinc ion binding"/>
    <property type="evidence" value="ECO:0007669"/>
    <property type="project" value="UniProtKB-KW"/>
</dbReference>
<keyword evidence="6" id="KW-0863">Zinc-finger</keyword>
<accession>A0A811VAN9</accession>
<keyword evidence="10" id="KW-0238">DNA-binding</keyword>
<dbReference type="PROSITE" id="PS51029">
    <property type="entry name" value="MADF"/>
    <property type="match status" value="3"/>
</dbReference>
<feature type="domain" description="PHD-type" evidence="16">
    <location>
        <begin position="44"/>
        <end position="182"/>
    </location>
</feature>
<dbReference type="PROSITE" id="PS51533">
    <property type="entry name" value="ADD"/>
    <property type="match status" value="1"/>
</dbReference>
<evidence type="ECO:0000256" key="5">
    <source>
        <dbReference type="ARBA" id="ARBA00022763"/>
    </source>
</evidence>
<dbReference type="AlphaFoldDB" id="A0A811VAN9"/>
<keyword evidence="3" id="KW-0479">Metal-binding</keyword>
<dbReference type="EMBL" id="CAJHJT010000056">
    <property type="protein sequence ID" value="CAD7013318.1"/>
    <property type="molecule type" value="Genomic_DNA"/>
</dbReference>
<dbReference type="InterPro" id="IPR006578">
    <property type="entry name" value="MADF-dom"/>
</dbReference>
<dbReference type="Pfam" id="PF17981">
    <property type="entry name" value="ADD_ATRX"/>
    <property type="match status" value="1"/>
</dbReference>
<evidence type="ECO:0000259" key="16">
    <source>
        <dbReference type="PROSITE" id="PS51533"/>
    </source>
</evidence>
<dbReference type="CDD" id="cd11726">
    <property type="entry name" value="ADDz_ATRX"/>
    <property type="match status" value="1"/>
</dbReference>
<feature type="compositionally biased region" description="Polar residues" evidence="14">
    <location>
        <begin position="211"/>
        <end position="220"/>
    </location>
</feature>
<name>A0A811VAN9_CERCA</name>
<dbReference type="GO" id="GO:0006338">
    <property type="term" value="P:chromatin remodeling"/>
    <property type="evidence" value="ECO:0007669"/>
    <property type="project" value="TreeGrafter"/>
</dbReference>
<keyword evidence="5" id="KW-0227">DNA damage</keyword>
<dbReference type="GO" id="GO:0031490">
    <property type="term" value="F:chromatin DNA binding"/>
    <property type="evidence" value="ECO:0007669"/>
    <property type="project" value="TreeGrafter"/>
</dbReference>
<gene>
    <name evidence="17" type="ORF">CCAP1982_LOCUS21388</name>
</gene>
<dbReference type="InterPro" id="IPR041430">
    <property type="entry name" value="ADD_ATRX"/>
</dbReference>
<evidence type="ECO:0000256" key="3">
    <source>
        <dbReference type="ARBA" id="ARBA00022723"/>
    </source>
</evidence>
<protein>
    <submittedName>
        <fullName evidence="17">(Mediterranean fruit fly) hypothetical protein</fullName>
    </submittedName>
</protein>
<evidence type="ECO:0000256" key="1">
    <source>
        <dbReference type="ARBA" id="ARBA00004123"/>
    </source>
</evidence>
<keyword evidence="9" id="KW-0067">ATP-binding</keyword>
<comment type="catalytic activity">
    <reaction evidence="13">
        <text>ATP + H2O = ADP + phosphate + H(+)</text>
        <dbReference type="Rhea" id="RHEA:13065"/>
        <dbReference type="ChEBI" id="CHEBI:15377"/>
        <dbReference type="ChEBI" id="CHEBI:15378"/>
        <dbReference type="ChEBI" id="CHEBI:30616"/>
        <dbReference type="ChEBI" id="CHEBI:43474"/>
        <dbReference type="ChEBI" id="CHEBI:456216"/>
        <dbReference type="EC" id="3.6.4.12"/>
    </reaction>
</comment>
<dbReference type="GO" id="GO:0005524">
    <property type="term" value="F:ATP binding"/>
    <property type="evidence" value="ECO:0007669"/>
    <property type="project" value="UniProtKB-KW"/>
</dbReference>
<feature type="region of interest" description="Disordered" evidence="14">
    <location>
        <begin position="211"/>
        <end position="253"/>
    </location>
</feature>
<dbReference type="SMART" id="SM00595">
    <property type="entry name" value="MADF"/>
    <property type="match status" value="2"/>
</dbReference>
<evidence type="ECO:0000256" key="9">
    <source>
        <dbReference type="ARBA" id="ARBA00022840"/>
    </source>
</evidence>
<keyword evidence="12" id="KW-0539">Nucleus</keyword>
<keyword evidence="11" id="KW-0234">DNA repair</keyword>
<comment type="caution">
    <text evidence="17">The sequence shown here is derived from an EMBL/GenBank/DDBJ whole genome shotgun (WGS) entry which is preliminary data.</text>
</comment>
<feature type="region of interest" description="Disordered" evidence="14">
    <location>
        <begin position="1"/>
        <end position="26"/>
    </location>
</feature>
<evidence type="ECO:0000313" key="18">
    <source>
        <dbReference type="Proteomes" id="UP000606786"/>
    </source>
</evidence>
<dbReference type="OrthoDB" id="6286493at2759"/>
<feature type="compositionally biased region" description="Low complexity" evidence="14">
    <location>
        <begin position="221"/>
        <end position="246"/>
    </location>
</feature>
<evidence type="ECO:0000256" key="11">
    <source>
        <dbReference type="ARBA" id="ARBA00023204"/>
    </source>
</evidence>
<evidence type="ECO:0000256" key="2">
    <source>
        <dbReference type="ARBA" id="ARBA00007025"/>
    </source>
</evidence>
<dbReference type="InterPro" id="IPR011011">
    <property type="entry name" value="Znf_FYVE_PHD"/>
</dbReference>
<reference evidence="17" key="1">
    <citation type="submission" date="2020-11" db="EMBL/GenBank/DDBJ databases">
        <authorList>
            <person name="Whitehead M."/>
        </authorList>
    </citation>
    <scope>NUCLEOTIDE SEQUENCE</scope>
    <source>
        <strain evidence="17">EGII</strain>
    </source>
</reference>
<dbReference type="GO" id="GO:0003678">
    <property type="term" value="F:DNA helicase activity"/>
    <property type="evidence" value="ECO:0007669"/>
    <property type="project" value="UniProtKB-EC"/>
</dbReference>
<evidence type="ECO:0000256" key="12">
    <source>
        <dbReference type="ARBA" id="ARBA00023242"/>
    </source>
</evidence>
<evidence type="ECO:0000256" key="14">
    <source>
        <dbReference type="SAM" id="MobiDB-lite"/>
    </source>
</evidence>
<keyword evidence="8" id="KW-0862">Zinc</keyword>
<feature type="domain" description="MADF" evidence="15">
    <location>
        <begin position="1069"/>
        <end position="1158"/>
    </location>
</feature>
<feature type="domain" description="MADF" evidence="15">
    <location>
        <begin position="927"/>
        <end position="1028"/>
    </location>
</feature>
<comment type="similarity">
    <text evidence="2">Belongs to the SNF2/RAD54 helicase family.</text>
</comment>
<feature type="compositionally biased region" description="Low complexity" evidence="14">
    <location>
        <begin position="1"/>
        <end position="18"/>
    </location>
</feature>
<keyword evidence="4" id="KW-0547">Nucleotide-binding</keyword>
<dbReference type="SUPFAM" id="SSF57903">
    <property type="entry name" value="FYVE/PHD zinc finger"/>
    <property type="match status" value="1"/>
</dbReference>
<dbReference type="GO" id="GO:0010468">
    <property type="term" value="P:regulation of gene expression"/>
    <property type="evidence" value="ECO:0007669"/>
    <property type="project" value="UniProtKB-ARBA"/>
</dbReference>
<keyword evidence="7" id="KW-0378">Hydrolase</keyword>
<keyword evidence="18" id="KW-1185">Reference proteome</keyword>
<dbReference type="GO" id="GO:0005721">
    <property type="term" value="C:pericentric heterochromatin"/>
    <property type="evidence" value="ECO:0007669"/>
    <property type="project" value="TreeGrafter"/>
</dbReference>
<proteinExistence type="inferred from homology"/>